<keyword evidence="2" id="KW-0812">Transmembrane</keyword>
<keyword evidence="2" id="KW-1133">Transmembrane helix</keyword>
<feature type="transmembrane region" description="Helical" evidence="2">
    <location>
        <begin position="280"/>
        <end position="300"/>
    </location>
</feature>
<feature type="non-terminal residue" evidence="3">
    <location>
        <position position="1"/>
    </location>
</feature>
<dbReference type="OMA" id="GMGSWAV"/>
<keyword evidence="4" id="KW-1185">Reference proteome</keyword>
<name>A0A3E2HAN8_SCYLI</name>
<evidence type="ECO:0000313" key="3">
    <source>
        <dbReference type="EMBL" id="RFU30212.1"/>
    </source>
</evidence>
<gene>
    <name evidence="3" type="ORF">B7463_g6137</name>
</gene>
<feature type="compositionally biased region" description="Low complexity" evidence="1">
    <location>
        <begin position="56"/>
        <end position="71"/>
    </location>
</feature>
<feature type="transmembrane region" description="Helical" evidence="2">
    <location>
        <begin position="132"/>
        <end position="151"/>
    </location>
</feature>
<dbReference type="AlphaFoldDB" id="A0A3E2HAN8"/>
<evidence type="ECO:0008006" key="5">
    <source>
        <dbReference type="Google" id="ProtNLM"/>
    </source>
</evidence>
<evidence type="ECO:0000256" key="1">
    <source>
        <dbReference type="SAM" id="MobiDB-lite"/>
    </source>
</evidence>
<proteinExistence type="predicted"/>
<feature type="transmembrane region" description="Helical" evidence="2">
    <location>
        <begin position="377"/>
        <end position="400"/>
    </location>
</feature>
<sequence length="460" mass="50704">MSFPLRATSSPRIFRPAVEYLLSPDLSTRVRKDINAAMNSTRDNFTARTTSQNSQSNSIPLISISRSPSPFYRRRSGSNPASETEDDDFELQSSSRQPFLEQGQGIHKAGSFKDLFYNGGLGYLLFQTNKGWQVYVGFLVLWLGGCGIGLISGVYKFPYPLTTTLLEMLITHGLLLLSATLTRLLSPWLVAAGLTGAIAPSQPLQSSTSSTFRAKVILSNLSFAYAQLPIYNLARIAIVPLSLIFTAYLGQIPHSVSTLSSTLTATLTLMVATSRPNVRVTWESIVAGIISSLFVALYPVQLQRTYKSLVSNLVPQGDILSYSNAPTDASGSREEARATWRLLHYTSLVSILIFLPIVALSGEIGNISRNCYFLDVFFHWLMITCGGIGSWAVFLGTVVLTKATSPLTTSFLFIPRAAFLLPILVKTPVYSWIGLGMCWASCAWYMQTQRREGRSRQRLQ</sequence>
<dbReference type="EMBL" id="NCSJ02000106">
    <property type="protein sequence ID" value="RFU30212.1"/>
    <property type="molecule type" value="Genomic_DNA"/>
</dbReference>
<dbReference type="OrthoDB" id="5547497at2759"/>
<dbReference type="STRING" id="5539.A0A3E2HAN8"/>
<keyword evidence="2" id="KW-0472">Membrane</keyword>
<comment type="caution">
    <text evidence="3">The sequence shown here is derived from an EMBL/GenBank/DDBJ whole genome shotgun (WGS) entry which is preliminary data.</text>
</comment>
<feature type="region of interest" description="Disordered" evidence="1">
    <location>
        <begin position="41"/>
        <end position="87"/>
    </location>
</feature>
<protein>
    <recommendedName>
        <fullName evidence="5">Sugar phosphate transporter domain-containing protein</fullName>
    </recommendedName>
</protein>
<organism evidence="3 4">
    <name type="scientific">Scytalidium lignicola</name>
    <name type="common">Hyphomycete</name>
    <dbReference type="NCBI Taxonomy" id="5539"/>
    <lineage>
        <taxon>Eukaryota</taxon>
        <taxon>Fungi</taxon>
        <taxon>Dikarya</taxon>
        <taxon>Ascomycota</taxon>
        <taxon>Pezizomycotina</taxon>
        <taxon>Leotiomycetes</taxon>
        <taxon>Leotiomycetes incertae sedis</taxon>
        <taxon>Scytalidium</taxon>
    </lineage>
</organism>
<accession>A0A3E2HAN8</accession>
<evidence type="ECO:0000256" key="2">
    <source>
        <dbReference type="SAM" id="Phobius"/>
    </source>
</evidence>
<feature type="non-terminal residue" evidence="3">
    <location>
        <position position="460"/>
    </location>
</feature>
<evidence type="ECO:0000313" key="4">
    <source>
        <dbReference type="Proteomes" id="UP000258309"/>
    </source>
</evidence>
<dbReference type="Proteomes" id="UP000258309">
    <property type="component" value="Unassembled WGS sequence"/>
</dbReference>
<feature type="compositionally biased region" description="Polar residues" evidence="1">
    <location>
        <begin position="41"/>
        <end position="55"/>
    </location>
</feature>
<reference evidence="3 4" key="1">
    <citation type="submission" date="2018-05" db="EMBL/GenBank/DDBJ databases">
        <title>Draft genome sequence of Scytalidium lignicola DSM 105466, a ubiquitous saprotrophic fungus.</title>
        <authorList>
            <person name="Buettner E."/>
            <person name="Gebauer A.M."/>
            <person name="Hofrichter M."/>
            <person name="Liers C."/>
            <person name="Kellner H."/>
        </authorList>
    </citation>
    <scope>NUCLEOTIDE SEQUENCE [LARGE SCALE GENOMIC DNA]</scope>
    <source>
        <strain evidence="3 4">DSM 105466</strain>
    </source>
</reference>
<feature type="transmembrane region" description="Helical" evidence="2">
    <location>
        <begin position="429"/>
        <end position="446"/>
    </location>
</feature>
<feature type="transmembrane region" description="Helical" evidence="2">
    <location>
        <begin position="342"/>
        <end position="365"/>
    </location>
</feature>